<keyword evidence="8" id="KW-0812">Transmembrane</keyword>
<feature type="domain" description="DHFR" evidence="9">
    <location>
        <begin position="5"/>
        <end position="178"/>
    </location>
</feature>
<dbReference type="GO" id="GO:0046655">
    <property type="term" value="P:folic acid metabolic process"/>
    <property type="evidence" value="ECO:0007669"/>
    <property type="project" value="TreeGrafter"/>
</dbReference>
<reference evidence="10 11" key="1">
    <citation type="submission" date="2019-12" db="EMBL/GenBank/DDBJ databases">
        <title>Nesterenkonia muleiensis sp. nov., a novel actinobacterium isolated from sap of Populus euphratica.</title>
        <authorList>
            <person name="Wang R."/>
        </authorList>
    </citation>
    <scope>NUCLEOTIDE SEQUENCE [LARGE SCALE GENOMIC DNA]</scope>
    <source>
        <strain evidence="10 11">F10</strain>
    </source>
</reference>
<evidence type="ECO:0000256" key="4">
    <source>
        <dbReference type="ARBA" id="ARBA00022563"/>
    </source>
</evidence>
<evidence type="ECO:0000259" key="9">
    <source>
        <dbReference type="PROSITE" id="PS51330"/>
    </source>
</evidence>
<dbReference type="InterPro" id="IPR024072">
    <property type="entry name" value="DHFR-like_dom_sf"/>
</dbReference>
<evidence type="ECO:0000313" key="11">
    <source>
        <dbReference type="Proteomes" id="UP000460157"/>
    </source>
</evidence>
<dbReference type="InterPro" id="IPR001796">
    <property type="entry name" value="DHFR_dom"/>
</dbReference>
<dbReference type="Pfam" id="PF00186">
    <property type="entry name" value="DHFR_1"/>
    <property type="match status" value="1"/>
</dbReference>
<dbReference type="GO" id="GO:0050661">
    <property type="term" value="F:NADP binding"/>
    <property type="evidence" value="ECO:0007669"/>
    <property type="project" value="InterPro"/>
</dbReference>
<comment type="caution">
    <text evidence="10">The sequence shown here is derived from an EMBL/GenBank/DDBJ whole genome shotgun (WGS) entry which is preliminary data.</text>
</comment>
<evidence type="ECO:0000256" key="3">
    <source>
        <dbReference type="ARBA" id="ARBA00012856"/>
    </source>
</evidence>
<dbReference type="EMBL" id="WRPM01000095">
    <property type="protein sequence ID" value="MVT27216.1"/>
    <property type="molecule type" value="Genomic_DNA"/>
</dbReference>
<comment type="pathway">
    <text evidence="1">Cofactor biosynthesis; tetrahydrofolate biosynthesis; 5,6,7,8-tetrahydrofolate from 7,8-dihydrofolate: step 1/1.</text>
</comment>
<keyword evidence="5" id="KW-0521">NADP</keyword>
<dbReference type="PANTHER" id="PTHR48069">
    <property type="entry name" value="DIHYDROFOLATE REDUCTASE"/>
    <property type="match status" value="1"/>
</dbReference>
<dbReference type="OrthoDB" id="9804315at2"/>
<proteinExistence type="inferred from homology"/>
<evidence type="ECO:0000256" key="1">
    <source>
        <dbReference type="ARBA" id="ARBA00004903"/>
    </source>
</evidence>
<dbReference type="InterPro" id="IPR012259">
    <property type="entry name" value="DHFR"/>
</dbReference>
<dbReference type="RefSeq" id="WP_157324952.1">
    <property type="nucleotide sequence ID" value="NZ_BMFX01000002.1"/>
</dbReference>
<dbReference type="GO" id="GO:0006730">
    <property type="term" value="P:one-carbon metabolic process"/>
    <property type="evidence" value="ECO:0007669"/>
    <property type="project" value="UniProtKB-KW"/>
</dbReference>
<dbReference type="PRINTS" id="PR00070">
    <property type="entry name" value="DHFR"/>
</dbReference>
<dbReference type="CDD" id="cd00209">
    <property type="entry name" value="DHFR"/>
    <property type="match status" value="1"/>
</dbReference>
<keyword evidence="8" id="KW-0472">Membrane</keyword>
<dbReference type="PANTHER" id="PTHR48069:SF3">
    <property type="entry name" value="DIHYDROFOLATE REDUCTASE"/>
    <property type="match status" value="1"/>
</dbReference>
<dbReference type="SUPFAM" id="SSF53597">
    <property type="entry name" value="Dihydrofolate reductase-like"/>
    <property type="match status" value="1"/>
</dbReference>
<name>A0A7K1ULA8_9MICC</name>
<dbReference type="PROSITE" id="PS00075">
    <property type="entry name" value="DHFR_1"/>
    <property type="match status" value="1"/>
</dbReference>
<sequence>MSAAEVGMIWAQAHNGVIGADNTMPWHLPEDLDYFKATTAGCPVIMGRRTWESLPTRFRPLPQRTNIVVTGDAAAAAELEKSGAVPATSLEEALLLARPQAAASGRIWIMGGGRVYAEALEKDLADLASVTLIDQEIPGDTYAPVLDPDRWARTEADPQQGWHQSRSGLNYRFDTYRRRPPKKSAAAKIWGTLLLVVGGLFALGVVGNAASGRTAQIRAEMPGDLAYQLTVTVMNVLVLLLPVLGLWILLRKPKRR</sequence>
<dbReference type="PROSITE" id="PS51330">
    <property type="entry name" value="DHFR_2"/>
    <property type="match status" value="1"/>
</dbReference>
<evidence type="ECO:0000256" key="5">
    <source>
        <dbReference type="ARBA" id="ARBA00022857"/>
    </source>
</evidence>
<dbReference type="EC" id="1.5.1.3" evidence="3"/>
<dbReference type="AlphaFoldDB" id="A0A7K1ULA8"/>
<feature type="transmembrane region" description="Helical" evidence="8">
    <location>
        <begin position="185"/>
        <end position="206"/>
    </location>
</feature>
<dbReference type="Proteomes" id="UP000460157">
    <property type="component" value="Unassembled WGS sequence"/>
</dbReference>
<keyword evidence="11" id="KW-1185">Reference proteome</keyword>
<dbReference type="GO" id="GO:0005829">
    <property type="term" value="C:cytosol"/>
    <property type="evidence" value="ECO:0007669"/>
    <property type="project" value="TreeGrafter"/>
</dbReference>
<comment type="similarity">
    <text evidence="2 7">Belongs to the dihydrofolate reductase family.</text>
</comment>
<evidence type="ECO:0000256" key="7">
    <source>
        <dbReference type="RuleBase" id="RU004474"/>
    </source>
</evidence>
<dbReference type="UniPathway" id="UPA00077">
    <property type="reaction ID" value="UER00158"/>
</dbReference>
<gene>
    <name evidence="10" type="ORF">GNZ21_12790</name>
</gene>
<keyword evidence="4" id="KW-0554">One-carbon metabolism</keyword>
<evidence type="ECO:0000256" key="8">
    <source>
        <dbReference type="SAM" id="Phobius"/>
    </source>
</evidence>
<dbReference type="InterPro" id="IPR017925">
    <property type="entry name" value="DHFR_CS"/>
</dbReference>
<evidence type="ECO:0000313" key="10">
    <source>
        <dbReference type="EMBL" id="MVT27216.1"/>
    </source>
</evidence>
<evidence type="ECO:0000256" key="2">
    <source>
        <dbReference type="ARBA" id="ARBA00009539"/>
    </source>
</evidence>
<feature type="transmembrane region" description="Helical" evidence="8">
    <location>
        <begin position="226"/>
        <end position="250"/>
    </location>
</feature>
<evidence type="ECO:0000256" key="6">
    <source>
        <dbReference type="ARBA" id="ARBA00023002"/>
    </source>
</evidence>
<keyword evidence="8" id="KW-1133">Transmembrane helix</keyword>
<dbReference type="Gene3D" id="3.40.430.10">
    <property type="entry name" value="Dihydrofolate Reductase, subunit A"/>
    <property type="match status" value="1"/>
</dbReference>
<dbReference type="GO" id="GO:0004146">
    <property type="term" value="F:dihydrofolate reductase activity"/>
    <property type="evidence" value="ECO:0007669"/>
    <property type="project" value="UniProtKB-EC"/>
</dbReference>
<protein>
    <recommendedName>
        <fullName evidence="3">dihydrofolate reductase</fullName>
        <ecNumber evidence="3">1.5.1.3</ecNumber>
    </recommendedName>
</protein>
<dbReference type="GO" id="GO:0046452">
    <property type="term" value="P:dihydrofolate metabolic process"/>
    <property type="evidence" value="ECO:0007669"/>
    <property type="project" value="TreeGrafter"/>
</dbReference>
<accession>A0A7K1ULA8</accession>
<dbReference type="GO" id="GO:0046654">
    <property type="term" value="P:tetrahydrofolate biosynthetic process"/>
    <property type="evidence" value="ECO:0007669"/>
    <property type="project" value="UniProtKB-UniPathway"/>
</dbReference>
<organism evidence="10 11">
    <name type="scientific">Nesterenkonia alkaliphila</name>
    <dbReference type="NCBI Taxonomy" id="1463631"/>
    <lineage>
        <taxon>Bacteria</taxon>
        <taxon>Bacillati</taxon>
        <taxon>Actinomycetota</taxon>
        <taxon>Actinomycetes</taxon>
        <taxon>Micrococcales</taxon>
        <taxon>Micrococcaceae</taxon>
        <taxon>Nesterenkonia</taxon>
    </lineage>
</organism>
<keyword evidence="6" id="KW-0560">Oxidoreductase</keyword>